<reference evidence="1" key="1">
    <citation type="submission" date="2018-11" db="EMBL/GenBank/DDBJ databases">
        <authorList>
            <consortium name="Genoscope - CEA"/>
            <person name="William W."/>
        </authorList>
    </citation>
    <scope>NUCLEOTIDE SEQUENCE [LARGE SCALE GENOMIC DNA]</scope>
    <source>
        <strain evidence="1">T9AD</strain>
    </source>
</reference>
<evidence type="ECO:0000313" key="1">
    <source>
        <dbReference type="EMBL" id="VDN61126.1"/>
    </source>
</evidence>
<proteinExistence type="predicted"/>
<dbReference type="EMBL" id="LR130779">
    <property type="protein sequence ID" value="VDN61126.1"/>
    <property type="molecule type" value="Genomic_DNA"/>
</dbReference>
<accession>A0A653AYG9</accession>
<sequence length="59" mass="6855">MQFKLDARSVGGRMRATSAMKLFENFLLINKLSLKEGLQSWIWRVECAPVDRVVVEPCW</sequence>
<organism evidence="1">
    <name type="scientific">Ectopseudomonas oleovorans</name>
    <name type="common">Pseudomonas oleovorans</name>
    <dbReference type="NCBI Taxonomy" id="301"/>
    <lineage>
        <taxon>Bacteria</taxon>
        <taxon>Pseudomonadati</taxon>
        <taxon>Pseudomonadota</taxon>
        <taxon>Gammaproteobacteria</taxon>
        <taxon>Pseudomonadales</taxon>
        <taxon>Pseudomonadaceae</taxon>
        <taxon>Ectopseudomonas</taxon>
    </lineage>
</organism>
<dbReference type="AlphaFoldDB" id="A0A653AYG9"/>
<name>A0A653AYG9_ECTOL</name>
<protein>
    <submittedName>
        <fullName evidence="1">Uncharacterized protein</fullName>
    </submittedName>
</protein>
<gene>
    <name evidence="1" type="ORF">POT9AD_0135</name>
</gene>